<evidence type="ECO:0008006" key="3">
    <source>
        <dbReference type="Google" id="ProtNLM"/>
    </source>
</evidence>
<dbReference type="EMBL" id="CP036150">
    <property type="protein sequence ID" value="QEN06827.1"/>
    <property type="molecule type" value="Genomic_DNA"/>
</dbReference>
<dbReference type="Proteomes" id="UP000324209">
    <property type="component" value="Chromosome"/>
</dbReference>
<proteinExistence type="predicted"/>
<protein>
    <recommendedName>
        <fullName evidence="3">SIR2-like domain-containing protein</fullName>
    </recommendedName>
</protein>
<sequence>MSIPKEYSELKLSELPHVVILGAGSSCAANPNGDKNNKKLPMMNQIPDVIRLSDILSDEEIESAKDNFELFFDELVQSKKTEITEEIESRLYNYFDSLELSDELTLYDRLIFSLRRKDLIATFNWDPLLSYSYRRNSSLKTLPHLVFLHGNVLQGVCNEDKILGWKDDVCNICKKSFSPTKLLYPVSNKIYDIDDVINEQWKILEDYISNAYYITIFGYSAPFTDINARERIINHIKENKRKRFLQLEIIDINAESLVASNLKDIIVDTHYSLLNSFDKSWLVLHPRFTCEALFEATMQLKPLTPIPFPDGSLQEYQSWVYELNEAFSGFEKEGNEKQG</sequence>
<accession>A0A5C1QH60</accession>
<dbReference type="KEGG" id="ock:EXM22_02020"/>
<evidence type="ECO:0000313" key="1">
    <source>
        <dbReference type="EMBL" id="QEN06827.1"/>
    </source>
</evidence>
<gene>
    <name evidence="1" type="ORF">EXM22_02020</name>
</gene>
<organism evidence="1 2">
    <name type="scientific">Oceanispirochaeta crateris</name>
    <dbReference type="NCBI Taxonomy" id="2518645"/>
    <lineage>
        <taxon>Bacteria</taxon>
        <taxon>Pseudomonadati</taxon>
        <taxon>Spirochaetota</taxon>
        <taxon>Spirochaetia</taxon>
        <taxon>Spirochaetales</taxon>
        <taxon>Spirochaetaceae</taxon>
        <taxon>Oceanispirochaeta</taxon>
    </lineage>
</organism>
<dbReference type="RefSeq" id="WP_149484910.1">
    <property type="nucleotide sequence ID" value="NZ_CP036150.1"/>
</dbReference>
<dbReference type="PROSITE" id="PS51257">
    <property type="entry name" value="PROKAR_LIPOPROTEIN"/>
    <property type="match status" value="1"/>
</dbReference>
<dbReference type="AlphaFoldDB" id="A0A5C1QH60"/>
<keyword evidence="2" id="KW-1185">Reference proteome</keyword>
<evidence type="ECO:0000313" key="2">
    <source>
        <dbReference type="Proteomes" id="UP000324209"/>
    </source>
</evidence>
<reference evidence="1 2" key="1">
    <citation type="submission" date="2019-02" db="EMBL/GenBank/DDBJ databases">
        <title>Complete Genome Sequence and Methylome Analysis of free living Spirochaetas.</title>
        <authorList>
            <person name="Fomenkov A."/>
            <person name="Dubinina G."/>
            <person name="Leshcheva N."/>
            <person name="Mikheeva N."/>
            <person name="Grabovich M."/>
            <person name="Vincze T."/>
            <person name="Roberts R.J."/>
        </authorList>
    </citation>
    <scope>NUCLEOTIDE SEQUENCE [LARGE SCALE GENOMIC DNA]</scope>
    <source>
        <strain evidence="1 2">K2</strain>
    </source>
</reference>
<dbReference type="OrthoDB" id="32195at2"/>
<name>A0A5C1QH60_9SPIO</name>